<organism evidence="4 5">
    <name type="scientific">Penicillium citrinum</name>
    <dbReference type="NCBI Taxonomy" id="5077"/>
    <lineage>
        <taxon>Eukaryota</taxon>
        <taxon>Fungi</taxon>
        <taxon>Dikarya</taxon>
        <taxon>Ascomycota</taxon>
        <taxon>Pezizomycotina</taxon>
        <taxon>Eurotiomycetes</taxon>
        <taxon>Eurotiomycetidae</taxon>
        <taxon>Eurotiales</taxon>
        <taxon>Aspergillaceae</taxon>
        <taxon>Penicillium</taxon>
    </lineage>
</organism>
<dbReference type="GO" id="GO:0072330">
    <property type="term" value="P:monocarboxylic acid biosynthetic process"/>
    <property type="evidence" value="ECO:0007669"/>
    <property type="project" value="UniProtKB-ARBA"/>
</dbReference>
<dbReference type="Pfam" id="PF07859">
    <property type="entry name" value="Abhydrolase_3"/>
    <property type="match status" value="1"/>
</dbReference>
<reference evidence="4" key="1">
    <citation type="submission" date="2022-11" db="EMBL/GenBank/DDBJ databases">
        <authorList>
            <person name="Petersen C."/>
        </authorList>
    </citation>
    <scope>NUCLEOTIDE SEQUENCE</scope>
    <source>
        <strain evidence="4">IBT 23319</strain>
    </source>
</reference>
<dbReference type="PANTHER" id="PTHR48081">
    <property type="entry name" value="AB HYDROLASE SUPERFAMILY PROTEIN C4A8.06C"/>
    <property type="match status" value="1"/>
</dbReference>
<dbReference type="InterPro" id="IPR050300">
    <property type="entry name" value="GDXG_lipolytic_enzyme"/>
</dbReference>
<protein>
    <recommendedName>
        <fullName evidence="3">Alpha/beta hydrolase fold-3 domain-containing protein</fullName>
    </recommendedName>
</protein>
<dbReference type="RefSeq" id="XP_056496176.1">
    <property type="nucleotide sequence ID" value="XM_056649045.1"/>
</dbReference>
<evidence type="ECO:0000313" key="5">
    <source>
        <dbReference type="Proteomes" id="UP001147733"/>
    </source>
</evidence>
<dbReference type="SUPFAM" id="SSF53474">
    <property type="entry name" value="alpha/beta-Hydrolases"/>
    <property type="match status" value="1"/>
</dbReference>
<proteinExistence type="predicted"/>
<dbReference type="InterPro" id="IPR013094">
    <property type="entry name" value="AB_hydrolase_3"/>
</dbReference>
<keyword evidence="5" id="KW-1185">Reference proteome</keyword>
<evidence type="ECO:0000256" key="2">
    <source>
        <dbReference type="SAM" id="MobiDB-lite"/>
    </source>
</evidence>
<comment type="caution">
    <text evidence="4">The sequence shown here is derived from an EMBL/GenBank/DDBJ whole genome shotgun (WGS) entry which is preliminary data.</text>
</comment>
<name>A0A9W9TFY4_PENCI</name>
<feature type="region of interest" description="Disordered" evidence="2">
    <location>
        <begin position="185"/>
        <end position="205"/>
    </location>
</feature>
<evidence type="ECO:0000256" key="1">
    <source>
        <dbReference type="ARBA" id="ARBA00022801"/>
    </source>
</evidence>
<dbReference type="Proteomes" id="UP001147733">
    <property type="component" value="Unassembled WGS sequence"/>
</dbReference>
<dbReference type="OrthoDB" id="433474at2759"/>
<dbReference type="PANTHER" id="PTHR48081:SF8">
    <property type="entry name" value="ALPHA_BETA HYDROLASE FOLD-3 DOMAIN-CONTAINING PROTEIN-RELATED"/>
    <property type="match status" value="1"/>
</dbReference>
<feature type="domain" description="Alpha/beta hydrolase fold-3" evidence="3">
    <location>
        <begin position="87"/>
        <end position="340"/>
    </location>
</feature>
<evidence type="ECO:0000259" key="3">
    <source>
        <dbReference type="Pfam" id="PF07859"/>
    </source>
</evidence>
<accession>A0A9W9TFY4</accession>
<dbReference type="InterPro" id="IPR029058">
    <property type="entry name" value="AB_hydrolase_fold"/>
</dbReference>
<sequence>MNSPSSTPSRAELAKTAVKYRRLVRLFSFLDRRLSFPFPPSANLNISIPSTLSKTPGQIQLYFYTAPGRDLSPETETQDAASQRPLLINFHGGGFTLGHAFDDARWFRDVLQTYPDAVVVSVGYRLAPEYPYPTAIEDCVDALLWLWDNAEQYDFDRNRFVLSGGSAGGNLAFTVPFMLYNERMKQKQRQNQGEKKPSTHSSQNTGLESKLAGIIAFYPSTNWTQTRDERNATNPIASQKSPIKPHVYQLFDDSYLFAESLPKRPDTDEIDMSHPYLSPGLAPTPLLLAAYPSNVAIYTCGWDQLLAEGDAFRDRLRQLAVDGQMKHVSGMVMEDVVHGFDKKPSFILGNKIRDRMYGDAVRQLGVMWDGK</sequence>
<dbReference type="GeneID" id="81388212"/>
<gene>
    <name evidence="4" type="ORF">N7469_010140</name>
</gene>
<keyword evidence="1" id="KW-0378">Hydrolase</keyword>
<reference evidence="4" key="2">
    <citation type="journal article" date="2023" name="IMA Fungus">
        <title>Comparative genomic study of the Penicillium genus elucidates a diverse pangenome and 15 lateral gene transfer events.</title>
        <authorList>
            <person name="Petersen C."/>
            <person name="Sorensen T."/>
            <person name="Nielsen M.R."/>
            <person name="Sondergaard T.E."/>
            <person name="Sorensen J.L."/>
            <person name="Fitzpatrick D.A."/>
            <person name="Frisvad J.C."/>
            <person name="Nielsen K.L."/>
        </authorList>
    </citation>
    <scope>NUCLEOTIDE SEQUENCE</scope>
    <source>
        <strain evidence="4">IBT 23319</strain>
    </source>
</reference>
<dbReference type="AlphaFoldDB" id="A0A9W9TFY4"/>
<dbReference type="GO" id="GO:0016787">
    <property type="term" value="F:hydrolase activity"/>
    <property type="evidence" value="ECO:0007669"/>
    <property type="project" value="UniProtKB-KW"/>
</dbReference>
<dbReference type="Gene3D" id="3.40.50.1820">
    <property type="entry name" value="alpha/beta hydrolase"/>
    <property type="match status" value="1"/>
</dbReference>
<dbReference type="GO" id="GO:0017000">
    <property type="term" value="P:antibiotic biosynthetic process"/>
    <property type="evidence" value="ECO:0007669"/>
    <property type="project" value="UniProtKB-ARBA"/>
</dbReference>
<evidence type="ECO:0000313" key="4">
    <source>
        <dbReference type="EMBL" id="KAJ5221253.1"/>
    </source>
</evidence>
<dbReference type="EMBL" id="JAPQKT010000009">
    <property type="protein sequence ID" value="KAJ5221253.1"/>
    <property type="molecule type" value="Genomic_DNA"/>
</dbReference>